<organism evidence="1 2">
    <name type="scientific">Patella caerulea</name>
    <name type="common">Rayed Mediterranean limpet</name>
    <dbReference type="NCBI Taxonomy" id="87958"/>
    <lineage>
        <taxon>Eukaryota</taxon>
        <taxon>Metazoa</taxon>
        <taxon>Spiralia</taxon>
        <taxon>Lophotrochozoa</taxon>
        <taxon>Mollusca</taxon>
        <taxon>Gastropoda</taxon>
        <taxon>Patellogastropoda</taxon>
        <taxon>Patelloidea</taxon>
        <taxon>Patellidae</taxon>
        <taxon>Patella</taxon>
    </lineage>
</organism>
<dbReference type="EMBL" id="JAZGQO010000018">
    <property type="protein sequence ID" value="KAK6168164.1"/>
    <property type="molecule type" value="Genomic_DNA"/>
</dbReference>
<dbReference type="AlphaFoldDB" id="A0AAN8GJF9"/>
<protein>
    <recommendedName>
        <fullName evidence="3">Reverse transcriptase domain-containing protein</fullName>
    </recommendedName>
</protein>
<proteinExistence type="predicted"/>
<dbReference type="Proteomes" id="UP001347796">
    <property type="component" value="Unassembled WGS sequence"/>
</dbReference>
<accession>A0AAN8GJF9</accession>
<name>A0AAN8GJF9_PATCE</name>
<comment type="caution">
    <text evidence="1">The sequence shown here is derived from an EMBL/GenBank/DDBJ whole genome shotgun (WGS) entry which is preliminary data.</text>
</comment>
<gene>
    <name evidence="1" type="ORF">SNE40_022045</name>
</gene>
<keyword evidence="2" id="KW-1185">Reference proteome</keyword>
<evidence type="ECO:0008006" key="3">
    <source>
        <dbReference type="Google" id="ProtNLM"/>
    </source>
</evidence>
<sequence>MKSKPKTCELDPVPTCLVKEHIDLLLPLLCQIIHKSLSNGIFPAEFRCAIVKPILKKSTLNPDVLKHYRPVSNLGFLSKIIEKCVLTRLNEHISKNHLENPLQSAYKLYNSMETALLKITNDIYRSIDAQKCVFLILLGLSAAFDTLDINDLLETLRVEVGLRDTVYS</sequence>
<evidence type="ECO:0000313" key="2">
    <source>
        <dbReference type="Proteomes" id="UP001347796"/>
    </source>
</evidence>
<evidence type="ECO:0000313" key="1">
    <source>
        <dbReference type="EMBL" id="KAK6168164.1"/>
    </source>
</evidence>
<dbReference type="PANTHER" id="PTHR33332">
    <property type="entry name" value="REVERSE TRANSCRIPTASE DOMAIN-CONTAINING PROTEIN"/>
    <property type="match status" value="1"/>
</dbReference>
<reference evidence="1 2" key="1">
    <citation type="submission" date="2024-01" db="EMBL/GenBank/DDBJ databases">
        <title>The genome of the rayed Mediterranean limpet Patella caerulea (Linnaeus, 1758).</title>
        <authorList>
            <person name="Anh-Thu Weber A."/>
            <person name="Halstead-Nussloch G."/>
        </authorList>
    </citation>
    <scope>NUCLEOTIDE SEQUENCE [LARGE SCALE GENOMIC DNA]</scope>
    <source>
        <strain evidence="1">AATW-2023a</strain>
        <tissue evidence="1">Whole specimen</tissue>
    </source>
</reference>